<dbReference type="SUPFAM" id="SSF53098">
    <property type="entry name" value="Ribonuclease H-like"/>
    <property type="match status" value="1"/>
</dbReference>
<reference evidence="2 3" key="1">
    <citation type="journal article" date="2024" name="J Genomics">
        <title>Draft genome sequencing and assembly of Favolaschia claudopus CIRM-BRFM 2984 isolated from oak limbs.</title>
        <authorList>
            <person name="Navarro D."/>
            <person name="Drula E."/>
            <person name="Chaduli D."/>
            <person name="Cazenave R."/>
            <person name="Ahrendt S."/>
            <person name="Wang J."/>
            <person name="Lipzen A."/>
            <person name="Daum C."/>
            <person name="Barry K."/>
            <person name="Grigoriev I.V."/>
            <person name="Favel A."/>
            <person name="Rosso M.N."/>
            <person name="Martin F."/>
        </authorList>
    </citation>
    <scope>NUCLEOTIDE SEQUENCE [LARGE SCALE GENOMIC DNA]</scope>
    <source>
        <strain evidence="2 3">CIRM-BRFM 2984</strain>
    </source>
</reference>
<dbReference type="InterPro" id="IPR002156">
    <property type="entry name" value="RNaseH_domain"/>
</dbReference>
<keyword evidence="3" id="KW-1185">Reference proteome</keyword>
<dbReference type="Gene3D" id="3.30.420.10">
    <property type="entry name" value="Ribonuclease H-like superfamily/Ribonuclease H"/>
    <property type="match status" value="1"/>
</dbReference>
<dbReference type="AlphaFoldDB" id="A0AAW0E2X3"/>
<gene>
    <name evidence="2" type="ORF">R3P38DRAFT_3341260</name>
</gene>
<dbReference type="GO" id="GO:0004523">
    <property type="term" value="F:RNA-DNA hybrid ribonuclease activity"/>
    <property type="evidence" value="ECO:0007669"/>
    <property type="project" value="InterPro"/>
</dbReference>
<evidence type="ECO:0000313" key="3">
    <source>
        <dbReference type="Proteomes" id="UP001362999"/>
    </source>
</evidence>
<proteinExistence type="predicted"/>
<dbReference type="PROSITE" id="PS50879">
    <property type="entry name" value="RNASE_H_1"/>
    <property type="match status" value="1"/>
</dbReference>
<dbReference type="Pfam" id="PF00075">
    <property type="entry name" value="RNase_H"/>
    <property type="match status" value="1"/>
</dbReference>
<name>A0AAW0E2X3_9AGAR</name>
<comment type="caution">
    <text evidence="2">The sequence shown here is derived from an EMBL/GenBank/DDBJ whole genome shotgun (WGS) entry which is preliminary data.</text>
</comment>
<dbReference type="EMBL" id="JAWWNJ010000003">
    <property type="protein sequence ID" value="KAK7059659.1"/>
    <property type="molecule type" value="Genomic_DNA"/>
</dbReference>
<evidence type="ECO:0000313" key="2">
    <source>
        <dbReference type="EMBL" id="KAK7059659.1"/>
    </source>
</evidence>
<organism evidence="2 3">
    <name type="scientific">Favolaschia claudopus</name>
    <dbReference type="NCBI Taxonomy" id="2862362"/>
    <lineage>
        <taxon>Eukaryota</taxon>
        <taxon>Fungi</taxon>
        <taxon>Dikarya</taxon>
        <taxon>Basidiomycota</taxon>
        <taxon>Agaricomycotina</taxon>
        <taxon>Agaricomycetes</taxon>
        <taxon>Agaricomycetidae</taxon>
        <taxon>Agaricales</taxon>
        <taxon>Marasmiineae</taxon>
        <taxon>Mycenaceae</taxon>
        <taxon>Favolaschia</taxon>
    </lineage>
</organism>
<feature type="domain" description="RNase H type-1" evidence="1">
    <location>
        <begin position="35"/>
        <end position="176"/>
    </location>
</feature>
<dbReference type="GO" id="GO:0003676">
    <property type="term" value="F:nucleic acid binding"/>
    <property type="evidence" value="ECO:0007669"/>
    <property type="project" value="InterPro"/>
</dbReference>
<evidence type="ECO:0000259" key="1">
    <source>
        <dbReference type="PROSITE" id="PS50879"/>
    </source>
</evidence>
<dbReference type="InterPro" id="IPR036397">
    <property type="entry name" value="RNaseH_sf"/>
</dbReference>
<sequence>MNSITRPGLGIMTHAPSKLLQPFTRFQSPKARLQPGSHLEIYVDGSAGHAGGNVGAAARATIPDGTTIIMKEYLGKVGKFSSQDGEIFGAILALRILKATEALRFTHATIFTDSKWTIHRLLNDKARNGELVRRFDDEARRLKLTHLRGLRLQWVPAHKGVLGNELVDLDAKAAALGESSIVWLRRRFE</sequence>
<dbReference type="CDD" id="cd09276">
    <property type="entry name" value="Rnase_HI_RT_non_LTR"/>
    <property type="match status" value="1"/>
</dbReference>
<protein>
    <submittedName>
        <fullName evidence="2">Ribonuclease H-like domain-containing protein</fullName>
    </submittedName>
</protein>
<dbReference type="InterPro" id="IPR012337">
    <property type="entry name" value="RNaseH-like_sf"/>
</dbReference>
<dbReference type="Proteomes" id="UP001362999">
    <property type="component" value="Unassembled WGS sequence"/>
</dbReference>
<accession>A0AAW0E2X3</accession>